<name>A0A8B8D3Y4_CRAVI</name>
<dbReference type="InterPro" id="IPR031981">
    <property type="entry name" value="MIEAP_C"/>
</dbReference>
<evidence type="ECO:0000313" key="3">
    <source>
        <dbReference type="Proteomes" id="UP000694844"/>
    </source>
</evidence>
<evidence type="ECO:0000259" key="2">
    <source>
        <dbReference type="Pfam" id="PF16026"/>
    </source>
</evidence>
<dbReference type="OrthoDB" id="6076430at2759"/>
<gene>
    <name evidence="4" type="primary">LOC111124230</name>
</gene>
<dbReference type="Pfam" id="PF16026">
    <property type="entry name" value="MIEAP"/>
    <property type="match status" value="1"/>
</dbReference>
<dbReference type="AlphaFoldDB" id="A0A8B8D3Y4"/>
<dbReference type="KEGG" id="cvn:111124230"/>
<dbReference type="RefSeq" id="XP_022322798.1">
    <property type="nucleotide sequence ID" value="XM_022467090.1"/>
</dbReference>
<evidence type="ECO:0000313" key="4">
    <source>
        <dbReference type="RefSeq" id="XP_022322798.1"/>
    </source>
</evidence>
<feature type="domain" description="Mitochondria-eating protein C-terminal" evidence="2">
    <location>
        <begin position="188"/>
        <end position="370"/>
    </location>
</feature>
<dbReference type="Proteomes" id="UP000694844">
    <property type="component" value="Chromosome 3"/>
</dbReference>
<feature type="compositionally biased region" description="Polar residues" evidence="1">
    <location>
        <begin position="79"/>
        <end position="100"/>
    </location>
</feature>
<feature type="region of interest" description="Disordered" evidence="1">
    <location>
        <begin position="1"/>
        <end position="115"/>
    </location>
</feature>
<accession>A0A8B8D3Y4</accession>
<reference evidence="4" key="1">
    <citation type="submission" date="2025-08" db="UniProtKB">
        <authorList>
            <consortium name="RefSeq"/>
        </authorList>
    </citation>
    <scope>IDENTIFICATION</scope>
    <source>
        <tissue evidence="4">Whole sample</tissue>
    </source>
</reference>
<keyword evidence="3" id="KW-1185">Reference proteome</keyword>
<feature type="compositionally biased region" description="Basic and acidic residues" evidence="1">
    <location>
        <begin position="105"/>
        <end position="115"/>
    </location>
</feature>
<evidence type="ECO:0000256" key="1">
    <source>
        <dbReference type="SAM" id="MobiDB-lite"/>
    </source>
</evidence>
<proteinExistence type="predicted"/>
<dbReference type="GeneID" id="111124230"/>
<organism evidence="3 4">
    <name type="scientific">Crassostrea virginica</name>
    <name type="common">Eastern oyster</name>
    <dbReference type="NCBI Taxonomy" id="6565"/>
    <lineage>
        <taxon>Eukaryota</taxon>
        <taxon>Metazoa</taxon>
        <taxon>Spiralia</taxon>
        <taxon>Lophotrochozoa</taxon>
        <taxon>Mollusca</taxon>
        <taxon>Bivalvia</taxon>
        <taxon>Autobranchia</taxon>
        <taxon>Pteriomorphia</taxon>
        <taxon>Ostreida</taxon>
        <taxon>Ostreoidea</taxon>
        <taxon>Ostreidae</taxon>
        <taxon>Crassostrea</taxon>
    </lineage>
</organism>
<sequence>MDTLDASLLHLPRERDGTDHEVKSRIGKGQPTRALPVPPQAQNRISGTGGVAPRVFTDGSKPRKDIGKTEKQHMELNGRQLSVTPQNVGQQNPRSSTRTGGTPREYNDGLEHRKGTEYRRNDLGIYEERVLELNKELERSKSVAAEQSRLIEEKDKMIQDLTTRLSRAASQQLTQRNPNIADLSDVNRPTKLGERFGQVYDDQWSEAYEALKDRGKCDDEIFVELAKIVQDIYSFMQNSVKDLLDKLASKTSETHSGEINVIKGLDVTVSDLVKTHGHHTLEAVKKKSLDTHCAQETDPRIRGYVSILSELIWLMVIQDPPMVLKFIDKGEKMDPNIFKPFTKRGSIVVVCVWPALYLHKDGPLVVRGFALPQ</sequence>
<protein>
    <submittedName>
        <fullName evidence="4">Uncharacterized protein LOC111124230</fullName>
    </submittedName>
</protein>
<feature type="compositionally biased region" description="Basic and acidic residues" evidence="1">
    <location>
        <begin position="60"/>
        <end position="76"/>
    </location>
</feature>
<feature type="compositionally biased region" description="Basic and acidic residues" evidence="1">
    <location>
        <begin position="11"/>
        <end position="24"/>
    </location>
</feature>